<dbReference type="SUPFAM" id="SSF53335">
    <property type="entry name" value="S-adenosyl-L-methionine-dependent methyltransferases"/>
    <property type="match status" value="1"/>
</dbReference>
<comment type="similarity">
    <text evidence="2 9">Belongs to the spermidine/spermine synthase family.</text>
</comment>
<dbReference type="InterPro" id="IPR035246">
    <property type="entry name" value="Spermidine_synt_N"/>
</dbReference>
<evidence type="ECO:0000256" key="2">
    <source>
        <dbReference type="ARBA" id="ARBA00007867"/>
    </source>
</evidence>
<evidence type="ECO:0000313" key="11">
    <source>
        <dbReference type="EMBL" id="QDZ26075.1"/>
    </source>
</evidence>
<dbReference type="STRING" id="1764295.A0A5B8N2I0"/>
<dbReference type="Pfam" id="PF17284">
    <property type="entry name" value="Spermine_synt_N"/>
    <property type="match status" value="1"/>
</dbReference>
<dbReference type="HAMAP" id="MF_00198">
    <property type="entry name" value="Spermidine_synth"/>
    <property type="match status" value="1"/>
</dbReference>
<dbReference type="NCBIfam" id="TIGR00417">
    <property type="entry name" value="speE"/>
    <property type="match status" value="1"/>
</dbReference>
<keyword evidence="4" id="KW-0017">Alkaloid metabolism</keyword>
<dbReference type="InterPro" id="IPR030373">
    <property type="entry name" value="PABS_CS"/>
</dbReference>
<dbReference type="GO" id="GO:0005829">
    <property type="term" value="C:cytosol"/>
    <property type="evidence" value="ECO:0007669"/>
    <property type="project" value="TreeGrafter"/>
</dbReference>
<dbReference type="FunFam" id="2.30.140.10:FF:000001">
    <property type="entry name" value="SPE3p Spermidine synthase"/>
    <property type="match status" value="1"/>
</dbReference>
<dbReference type="NCBIfam" id="NF002010">
    <property type="entry name" value="PRK00811.1"/>
    <property type="match status" value="1"/>
</dbReference>
<dbReference type="PROSITE" id="PS01330">
    <property type="entry name" value="PABS_1"/>
    <property type="match status" value="1"/>
</dbReference>
<dbReference type="InterPro" id="IPR029063">
    <property type="entry name" value="SAM-dependent_MTases_sf"/>
</dbReference>
<comment type="catalytic activity">
    <reaction evidence="7">
        <text>S-adenosyl 3-(methylsulfanyl)propylamine + putrescine = S-methyl-5'-thioadenosine + spermidine + H(+)</text>
        <dbReference type="Rhea" id="RHEA:12721"/>
        <dbReference type="ChEBI" id="CHEBI:15378"/>
        <dbReference type="ChEBI" id="CHEBI:17509"/>
        <dbReference type="ChEBI" id="CHEBI:57443"/>
        <dbReference type="ChEBI" id="CHEBI:57834"/>
        <dbReference type="ChEBI" id="CHEBI:326268"/>
        <dbReference type="EC" id="2.5.1.16"/>
    </reaction>
</comment>
<gene>
    <name evidence="11" type="ORF">A3770_20p85930</name>
</gene>
<accession>A0A5B8N2I0</accession>
<keyword evidence="5 8" id="KW-0808">Transferase</keyword>
<dbReference type="PANTHER" id="PTHR11558">
    <property type="entry name" value="SPERMIDINE/SPERMINE SYNTHASE"/>
    <property type="match status" value="1"/>
</dbReference>
<evidence type="ECO:0000256" key="8">
    <source>
        <dbReference type="PROSITE-ProRule" id="PRU00354"/>
    </source>
</evidence>
<feature type="domain" description="PABS" evidence="10">
    <location>
        <begin position="36"/>
        <end position="280"/>
    </location>
</feature>
<dbReference type="InterPro" id="IPR030374">
    <property type="entry name" value="PABS"/>
</dbReference>
<evidence type="ECO:0000256" key="5">
    <source>
        <dbReference type="ARBA" id="ARBA00022679"/>
    </source>
</evidence>
<evidence type="ECO:0000256" key="3">
    <source>
        <dbReference type="ARBA" id="ARBA00012455"/>
    </source>
</evidence>
<evidence type="ECO:0000256" key="9">
    <source>
        <dbReference type="RuleBase" id="RU003836"/>
    </source>
</evidence>
<dbReference type="CDD" id="cd02440">
    <property type="entry name" value="AdoMet_MTases"/>
    <property type="match status" value="1"/>
</dbReference>
<evidence type="ECO:0000256" key="6">
    <source>
        <dbReference type="ARBA" id="ARBA00034114"/>
    </source>
</evidence>
<evidence type="ECO:0000313" key="12">
    <source>
        <dbReference type="Proteomes" id="UP000316726"/>
    </source>
</evidence>
<sequence length="324" mass="36215">MSGRGDEEASRLDQLKKTAAATVSEIGSLTVNDKGEVWFAELSEMWPGQAFTIKVKEVLFHEKSKYQDVLVFSSYEYGNVLVLDGVIQCTDRDEYSYQEMITHLPLCSLESPAKKVLVIGGGDGGVLREITRHETIETIEICELDEMVPEVAKKYFPKMAVGFDDERVKCHFMDGFKFLKEVDAGTYDAIIVDSSDPVGPAASLFQKPFFDLVHRALKDTGIVCTQAESVWLHLDIIQELHKLCLEVFRDPAKNSGSVNYAYCTIPTYPSGQIGFMLSSKSNIDFRSPKQKLSENSSALLKYYSPEIHGASFVLPQFAKKCLDC</sequence>
<comment type="pathway">
    <text evidence="1">Amine and polyamine biosynthesis; spermidine biosynthesis; spermidine from putrescine: step 1/1.</text>
</comment>
<reference evidence="11 12" key="1">
    <citation type="submission" date="2018-07" db="EMBL/GenBank/DDBJ databases">
        <title>The complete nuclear genome of the prasinophyte Chloropicon primus (CCMP1205).</title>
        <authorList>
            <person name="Pombert J.-F."/>
            <person name="Otis C."/>
            <person name="Turmel M."/>
            <person name="Lemieux C."/>
        </authorList>
    </citation>
    <scope>NUCLEOTIDE SEQUENCE [LARGE SCALE GENOMIC DNA]</scope>
    <source>
        <strain evidence="11 12">CCMP1205</strain>
    </source>
</reference>
<dbReference type="GO" id="GO:0009753">
    <property type="term" value="P:response to jasmonic acid"/>
    <property type="evidence" value="ECO:0007669"/>
    <property type="project" value="UniProtKB-ARBA"/>
</dbReference>
<dbReference type="GO" id="GO:0008295">
    <property type="term" value="P:spermidine biosynthetic process"/>
    <property type="evidence" value="ECO:0007669"/>
    <property type="project" value="TreeGrafter"/>
</dbReference>
<keyword evidence="8" id="KW-0620">Polyamine biosynthesis</keyword>
<comment type="pathway">
    <text evidence="6">Alkaloid biosynthesis; nicotine biosynthesis.</text>
</comment>
<dbReference type="AlphaFoldDB" id="A0A5B8N2I0"/>
<feature type="active site" description="Proton acceptor" evidence="8">
    <location>
        <position position="193"/>
    </location>
</feature>
<protein>
    <recommendedName>
        <fullName evidence="3">spermidine synthase</fullName>
        <ecNumber evidence="3">2.5.1.16</ecNumber>
    </recommendedName>
</protein>
<dbReference type="Gene3D" id="3.40.50.150">
    <property type="entry name" value="Vaccinia Virus protein VP39"/>
    <property type="match status" value="1"/>
</dbReference>
<dbReference type="Gene3D" id="2.30.140.10">
    <property type="entry name" value="Spermidine synthase, tetramerisation domain"/>
    <property type="match status" value="1"/>
</dbReference>
<dbReference type="PANTHER" id="PTHR11558:SF11">
    <property type="entry name" value="SPERMIDINE SYNTHASE"/>
    <property type="match status" value="1"/>
</dbReference>
<dbReference type="EC" id="2.5.1.16" evidence="3"/>
<evidence type="ECO:0000259" key="10">
    <source>
        <dbReference type="PROSITE" id="PS51006"/>
    </source>
</evidence>
<dbReference type="InterPro" id="IPR001045">
    <property type="entry name" value="Spermi_synthase"/>
</dbReference>
<dbReference type="Proteomes" id="UP000316726">
    <property type="component" value="Chromosome 20"/>
</dbReference>
<dbReference type="InterPro" id="IPR037163">
    <property type="entry name" value="Spermidine_synt_N_sf"/>
</dbReference>
<evidence type="ECO:0000256" key="7">
    <source>
        <dbReference type="ARBA" id="ARBA00049307"/>
    </source>
</evidence>
<dbReference type="Pfam" id="PF01564">
    <property type="entry name" value="Spermine_synth"/>
    <property type="match status" value="1"/>
</dbReference>
<keyword evidence="12" id="KW-1185">Reference proteome</keyword>
<name>A0A5B8N2I0_9CHLO</name>
<organism evidence="11 12">
    <name type="scientific">Chloropicon primus</name>
    <dbReference type="NCBI Taxonomy" id="1764295"/>
    <lineage>
        <taxon>Eukaryota</taxon>
        <taxon>Viridiplantae</taxon>
        <taxon>Chlorophyta</taxon>
        <taxon>Chloropicophyceae</taxon>
        <taxon>Chloropicales</taxon>
        <taxon>Chloropicaceae</taxon>
        <taxon>Chloropicon</taxon>
    </lineage>
</organism>
<dbReference type="PROSITE" id="PS51006">
    <property type="entry name" value="PABS_2"/>
    <property type="match status" value="1"/>
</dbReference>
<dbReference type="FunFam" id="3.40.50.150:FF:000013">
    <property type="entry name" value="Spermidine synthase"/>
    <property type="match status" value="1"/>
</dbReference>
<dbReference type="OrthoDB" id="38125at2759"/>
<evidence type="ECO:0000256" key="1">
    <source>
        <dbReference type="ARBA" id="ARBA00005123"/>
    </source>
</evidence>
<dbReference type="EMBL" id="CP031053">
    <property type="protein sequence ID" value="QDZ26075.1"/>
    <property type="molecule type" value="Genomic_DNA"/>
</dbReference>
<evidence type="ECO:0000256" key="4">
    <source>
        <dbReference type="ARBA" id="ARBA00022589"/>
    </source>
</evidence>
<dbReference type="GO" id="GO:0004766">
    <property type="term" value="F:spermidine synthase activity"/>
    <property type="evidence" value="ECO:0007669"/>
    <property type="project" value="UniProtKB-EC"/>
</dbReference>
<proteinExistence type="inferred from homology"/>
<dbReference type="GO" id="GO:0009820">
    <property type="term" value="P:alkaloid metabolic process"/>
    <property type="evidence" value="ECO:0007669"/>
    <property type="project" value="UniProtKB-KW"/>
</dbReference>